<keyword evidence="8 12" id="KW-0798">TonB box</keyword>
<evidence type="ECO:0000256" key="13">
    <source>
        <dbReference type="SAM" id="SignalP"/>
    </source>
</evidence>
<evidence type="ECO:0000256" key="2">
    <source>
        <dbReference type="ARBA" id="ARBA00022448"/>
    </source>
</evidence>
<keyword evidence="16" id="KW-0675">Receptor</keyword>
<dbReference type="SUPFAM" id="SSF56935">
    <property type="entry name" value="Porins"/>
    <property type="match status" value="1"/>
</dbReference>
<dbReference type="PANTHER" id="PTHR32552:SF81">
    <property type="entry name" value="TONB-DEPENDENT OUTER MEMBRANE RECEPTOR"/>
    <property type="match status" value="1"/>
</dbReference>
<dbReference type="PROSITE" id="PS52016">
    <property type="entry name" value="TONB_DEPENDENT_REC_3"/>
    <property type="match status" value="1"/>
</dbReference>
<evidence type="ECO:0000256" key="7">
    <source>
        <dbReference type="ARBA" id="ARBA00023065"/>
    </source>
</evidence>
<feature type="domain" description="TonB-dependent receptor-like beta-barrel" evidence="14">
    <location>
        <begin position="294"/>
        <end position="773"/>
    </location>
</feature>
<dbReference type="RefSeq" id="WP_109252673.1">
    <property type="nucleotide sequence ID" value="NZ_QEXV01000003.1"/>
</dbReference>
<gene>
    <name evidence="16" type="ORF">DDZ18_07110</name>
</gene>
<dbReference type="AlphaFoldDB" id="A0A2U2BTX2"/>
<keyword evidence="7" id="KW-0406">Ion transport</keyword>
<dbReference type="GO" id="GO:0006826">
    <property type="term" value="P:iron ion transport"/>
    <property type="evidence" value="ECO:0007669"/>
    <property type="project" value="UniProtKB-KW"/>
</dbReference>
<keyword evidence="4" id="KW-0410">Iron transport</keyword>
<dbReference type="InterPro" id="IPR039426">
    <property type="entry name" value="TonB-dep_rcpt-like"/>
</dbReference>
<dbReference type="InterPro" id="IPR000531">
    <property type="entry name" value="Beta-barrel_TonB"/>
</dbReference>
<evidence type="ECO:0000256" key="6">
    <source>
        <dbReference type="ARBA" id="ARBA00023004"/>
    </source>
</evidence>
<evidence type="ECO:0000256" key="1">
    <source>
        <dbReference type="ARBA" id="ARBA00004571"/>
    </source>
</evidence>
<evidence type="ECO:0000313" key="16">
    <source>
        <dbReference type="EMBL" id="PWE17442.1"/>
    </source>
</evidence>
<keyword evidence="13" id="KW-0732">Signal</keyword>
<dbReference type="InterPro" id="IPR036942">
    <property type="entry name" value="Beta-barrel_TonB_sf"/>
</dbReference>
<comment type="similarity">
    <text evidence="11 12">Belongs to the TonB-dependent receptor family.</text>
</comment>
<dbReference type="Gene3D" id="2.40.170.20">
    <property type="entry name" value="TonB-dependent receptor, beta-barrel domain"/>
    <property type="match status" value="1"/>
</dbReference>
<evidence type="ECO:0000313" key="17">
    <source>
        <dbReference type="Proteomes" id="UP000245168"/>
    </source>
</evidence>
<name>A0A2U2BTX2_9PROT</name>
<dbReference type="EMBL" id="QEXV01000003">
    <property type="protein sequence ID" value="PWE17442.1"/>
    <property type="molecule type" value="Genomic_DNA"/>
</dbReference>
<evidence type="ECO:0000256" key="8">
    <source>
        <dbReference type="ARBA" id="ARBA00023077"/>
    </source>
</evidence>
<evidence type="ECO:0000256" key="3">
    <source>
        <dbReference type="ARBA" id="ARBA00022452"/>
    </source>
</evidence>
<dbReference type="Proteomes" id="UP000245168">
    <property type="component" value="Unassembled WGS sequence"/>
</dbReference>
<dbReference type="Pfam" id="PF00593">
    <property type="entry name" value="TonB_dep_Rec_b-barrel"/>
    <property type="match status" value="1"/>
</dbReference>
<keyword evidence="17" id="KW-1185">Reference proteome</keyword>
<dbReference type="PANTHER" id="PTHR32552">
    <property type="entry name" value="FERRICHROME IRON RECEPTOR-RELATED"/>
    <property type="match status" value="1"/>
</dbReference>
<evidence type="ECO:0000259" key="14">
    <source>
        <dbReference type="Pfam" id="PF00593"/>
    </source>
</evidence>
<evidence type="ECO:0000256" key="10">
    <source>
        <dbReference type="ARBA" id="ARBA00023237"/>
    </source>
</evidence>
<reference evidence="17" key="1">
    <citation type="submission" date="2018-05" db="EMBL/GenBank/DDBJ databases">
        <authorList>
            <person name="Liu B.-T."/>
        </authorList>
    </citation>
    <scope>NUCLEOTIDE SEQUENCE [LARGE SCALE GENOMIC DNA]</scope>
    <source>
        <strain evidence="17">WD6-1</strain>
    </source>
</reference>
<feature type="chain" id="PRO_5015452031" evidence="13">
    <location>
        <begin position="31"/>
        <end position="824"/>
    </location>
</feature>
<proteinExistence type="inferred from homology"/>
<evidence type="ECO:0000259" key="15">
    <source>
        <dbReference type="Pfam" id="PF07715"/>
    </source>
</evidence>
<dbReference type="GO" id="GO:0009279">
    <property type="term" value="C:cell outer membrane"/>
    <property type="evidence" value="ECO:0007669"/>
    <property type="project" value="UniProtKB-SubCell"/>
</dbReference>
<dbReference type="InterPro" id="IPR012910">
    <property type="entry name" value="Plug_dom"/>
</dbReference>
<sequence>MKSRLTRSMLMAAASAATLASAASIAPASAQEGRSVEVITVTAQQREQSLQDVPLSVGAYGLEELANAGVRDIKDLISIAPGLMVTSTQAETITTARIRGIGTVGDNFGLESSVGVYIDGVFRARNGVGFGDIGELERIEVLRGPQGTLFGKNTSAGVLNIVTAGPEHEFGGHVEATVGDYGYSRLSGHVTGSIVEDELAFRLFAVNGERDGFTDLVVGKGANAELQDSDTQDYYSFRGQLLWTPSSNVEGRFIADYSERDEFCCSAPQWDFTAGAAALVGAVGGQVAFPADPSERVAFANRNYLQEVEDWGMSAEFDVDTGMGQLTSVTAYREWNNRRSQDIDYSSADLAYRDADNNFTDLSRFSQELRLQGVNGGLDWLVGAFYSKEELELGDAIRVGDDWETFLGLAASGGTNPTFISDTLNAVAMAPLFAPGTALPGGSGVGQDIYNQEAESWAIFTHNTLQLTDSFSITAGLRYTNEEKELQASFQTNQAPGCGFFEGIFGPDPLAGSAMTPLAGLVPLVCLPYQRSGLDANGYDQSREDEEFSGTLRATYRFNDDFMAYAGYSRGFKAGGFNLDREFNGPIGPSGYTDSNTAFAPEFIDAYEIGFKSTLGNGALQLNGNLFYQDIEDFQLNTFNGIAFVVNSIPTVESQGLELDFAYATPIEGLDIRGGYAWVDAQYGDDIPFPGLAGKNISLSPQNFLTTQITYERPVFNNLNGLVSIDARHVTDYNTGSDLDPEKEQDGFTLLNARVGLGREDGRWSVELWGRNLLDETYAQVAFDAFAQGSRAGAGTSSDPRGTASYDAFLGAPRTWGVTLRTEW</sequence>
<dbReference type="Pfam" id="PF07715">
    <property type="entry name" value="Plug"/>
    <property type="match status" value="1"/>
</dbReference>
<keyword evidence="2 11" id="KW-0813">Transport</keyword>
<organism evidence="16 17">
    <name type="scientific">Marinicauda salina</name>
    <dbReference type="NCBI Taxonomy" id="2135793"/>
    <lineage>
        <taxon>Bacteria</taxon>
        <taxon>Pseudomonadati</taxon>
        <taxon>Pseudomonadota</taxon>
        <taxon>Alphaproteobacteria</taxon>
        <taxon>Maricaulales</taxon>
        <taxon>Maricaulaceae</taxon>
        <taxon>Marinicauda</taxon>
    </lineage>
</organism>
<evidence type="ECO:0000256" key="9">
    <source>
        <dbReference type="ARBA" id="ARBA00023136"/>
    </source>
</evidence>
<evidence type="ECO:0000256" key="12">
    <source>
        <dbReference type="RuleBase" id="RU003357"/>
    </source>
</evidence>
<keyword evidence="6" id="KW-0408">Iron</keyword>
<keyword evidence="5 11" id="KW-0812">Transmembrane</keyword>
<keyword evidence="10 11" id="KW-0998">Cell outer membrane</keyword>
<protein>
    <submittedName>
        <fullName evidence="16">TonB-dependent receptor</fullName>
    </submittedName>
</protein>
<comment type="subcellular location">
    <subcellularLocation>
        <location evidence="1 11">Cell outer membrane</location>
        <topology evidence="1 11">Multi-pass membrane protein</topology>
    </subcellularLocation>
</comment>
<comment type="caution">
    <text evidence="16">The sequence shown here is derived from an EMBL/GenBank/DDBJ whole genome shotgun (WGS) entry which is preliminary data.</text>
</comment>
<evidence type="ECO:0000256" key="5">
    <source>
        <dbReference type="ARBA" id="ARBA00022692"/>
    </source>
</evidence>
<keyword evidence="3 11" id="KW-1134">Transmembrane beta strand</keyword>
<evidence type="ECO:0000256" key="11">
    <source>
        <dbReference type="PROSITE-ProRule" id="PRU01360"/>
    </source>
</evidence>
<accession>A0A2U2BTX2</accession>
<dbReference type="OrthoDB" id="7313036at2"/>
<feature type="domain" description="TonB-dependent receptor plug" evidence="15">
    <location>
        <begin position="50"/>
        <end position="158"/>
    </location>
</feature>
<evidence type="ECO:0000256" key="4">
    <source>
        <dbReference type="ARBA" id="ARBA00022496"/>
    </source>
</evidence>
<feature type="signal peptide" evidence="13">
    <location>
        <begin position="1"/>
        <end position="30"/>
    </location>
</feature>
<keyword evidence="9 11" id="KW-0472">Membrane</keyword>